<dbReference type="PANTHER" id="PTHR11012:SF6">
    <property type="entry name" value="CHK DOMAIN OV1-RELATED"/>
    <property type="match status" value="1"/>
</dbReference>
<proteinExistence type="predicted"/>
<dbReference type="Pfam" id="PF02958">
    <property type="entry name" value="EcKL"/>
    <property type="match status" value="1"/>
</dbReference>
<feature type="domain" description="CHK kinase-like" evidence="1">
    <location>
        <begin position="138"/>
        <end position="326"/>
    </location>
</feature>
<evidence type="ECO:0000313" key="2">
    <source>
        <dbReference type="EMBL" id="ALC47966.1"/>
    </source>
</evidence>
<dbReference type="InterPro" id="IPR015897">
    <property type="entry name" value="CHK_kinase-like"/>
</dbReference>
<dbReference type="Gene3D" id="3.90.1200.10">
    <property type="match status" value="1"/>
</dbReference>
<dbReference type="SMART" id="SM00587">
    <property type="entry name" value="CHK"/>
    <property type="match status" value="1"/>
</dbReference>
<dbReference type="Proteomes" id="UP000494163">
    <property type="component" value="Chromosome 3R"/>
</dbReference>
<gene>
    <name evidence="2" type="ORF">Dbus_chr3Rg2716</name>
</gene>
<dbReference type="InterPro" id="IPR004119">
    <property type="entry name" value="EcKL"/>
</dbReference>
<dbReference type="SUPFAM" id="SSF56112">
    <property type="entry name" value="Protein kinase-like (PK-like)"/>
    <property type="match status" value="1"/>
</dbReference>
<dbReference type="AlphaFoldDB" id="A0A0M4EHC1"/>
<dbReference type="InterPro" id="IPR011009">
    <property type="entry name" value="Kinase-like_dom_sf"/>
</dbReference>
<reference evidence="2 3" key="1">
    <citation type="submission" date="2015-08" db="EMBL/GenBank/DDBJ databases">
        <title>Ancestral chromatin configuration constrains chromatin evolution on differentiating sex chromosomes in Drosophila.</title>
        <authorList>
            <person name="Zhou Q."/>
            <person name="Bachtrog D."/>
        </authorList>
    </citation>
    <scope>NUCLEOTIDE SEQUENCE [LARGE SCALE GENOMIC DNA]</scope>
    <source>
        <tissue evidence="2">Whole larvae</tissue>
    </source>
</reference>
<evidence type="ECO:0000313" key="3">
    <source>
        <dbReference type="Proteomes" id="UP000494163"/>
    </source>
</evidence>
<dbReference type="EMBL" id="CP012526">
    <property type="protein sequence ID" value="ALC47966.1"/>
    <property type="molecule type" value="Genomic_DNA"/>
</dbReference>
<accession>A0A0M4EHC1</accession>
<dbReference type="OrthoDB" id="191037at2759"/>
<organism evidence="2 3">
    <name type="scientific">Drosophila busckii</name>
    <name type="common">Fruit fly</name>
    <dbReference type="NCBI Taxonomy" id="30019"/>
    <lineage>
        <taxon>Eukaryota</taxon>
        <taxon>Metazoa</taxon>
        <taxon>Ecdysozoa</taxon>
        <taxon>Arthropoda</taxon>
        <taxon>Hexapoda</taxon>
        <taxon>Insecta</taxon>
        <taxon>Pterygota</taxon>
        <taxon>Neoptera</taxon>
        <taxon>Endopterygota</taxon>
        <taxon>Diptera</taxon>
        <taxon>Brachycera</taxon>
        <taxon>Muscomorpha</taxon>
        <taxon>Ephydroidea</taxon>
        <taxon>Drosophilidae</taxon>
        <taxon>Drosophila</taxon>
    </lineage>
</organism>
<sequence>MQDIINPNENLIIPEWINETYFEHVLAKDEPNYVKVLSFCPVAAIPPGENFTSAMLRVYFELEMNDGSIKTTTYILKTMLPKDKGGDEIAEFGLFPKEMMMYNTFLPAFETLYKEAGEDIKLAPKCLHTDESDGCINFIFEDLAIKKFRNVDRTKGLDLEHMICALQKLAEFHAAGSTYLDHNFSFPSEFDEGFVTHRGKKFHFEGYAKKEKSFKNSIATWGLPDTDEYIKNFYWAQCLSSMEVDPEEFNTLTHGDFWSSNLMCNYKPSGSINQLILVDFQICKWGSPAIDLLFFLSLSAANDIRIKKFDYFVRIYWDRLIECLKLLKYKKKLPKLRDIHGSMYKKNNSFYAFFALFNHLPLILFPSEKNSNLHELMGDSEEAERLRQRIASNPALCDVLKDTYPFFYNRGLFNFEDYEKEP</sequence>
<protein>
    <submittedName>
        <fullName evidence="2">CG31288</fullName>
    </submittedName>
</protein>
<keyword evidence="3" id="KW-1185">Reference proteome</keyword>
<dbReference type="STRING" id="30019.A0A0M4EHC1"/>
<evidence type="ECO:0000259" key="1">
    <source>
        <dbReference type="SMART" id="SM00587"/>
    </source>
</evidence>
<dbReference type="OMA" id="KAMLSWG"/>
<dbReference type="PANTHER" id="PTHR11012">
    <property type="entry name" value="PROTEIN KINASE-LIKE DOMAIN-CONTAINING"/>
    <property type="match status" value="1"/>
</dbReference>
<name>A0A0M4EHC1_DROBS</name>